<gene>
    <name evidence="2" type="ORF">C7212DRAFT_226107</name>
</gene>
<dbReference type="Proteomes" id="UP000246991">
    <property type="component" value="Unassembled WGS sequence"/>
</dbReference>
<evidence type="ECO:0000256" key="1">
    <source>
        <dbReference type="SAM" id="MobiDB-lite"/>
    </source>
</evidence>
<dbReference type="AlphaFoldDB" id="A0A317SGN3"/>
<organism evidence="2 3">
    <name type="scientific">Tuber magnatum</name>
    <name type="common">white Piedmont truffle</name>
    <dbReference type="NCBI Taxonomy" id="42249"/>
    <lineage>
        <taxon>Eukaryota</taxon>
        <taxon>Fungi</taxon>
        <taxon>Dikarya</taxon>
        <taxon>Ascomycota</taxon>
        <taxon>Pezizomycotina</taxon>
        <taxon>Pezizomycetes</taxon>
        <taxon>Pezizales</taxon>
        <taxon>Tuberaceae</taxon>
        <taxon>Tuber</taxon>
    </lineage>
</organism>
<evidence type="ECO:0000313" key="2">
    <source>
        <dbReference type="EMBL" id="PWW72660.1"/>
    </source>
</evidence>
<feature type="region of interest" description="Disordered" evidence="1">
    <location>
        <begin position="1"/>
        <end position="45"/>
    </location>
</feature>
<evidence type="ECO:0000313" key="3">
    <source>
        <dbReference type="Proteomes" id="UP000246991"/>
    </source>
</evidence>
<reference evidence="2 3" key="1">
    <citation type="submission" date="2018-03" db="EMBL/GenBank/DDBJ databases">
        <title>Genomes of Pezizomycetes fungi and the evolution of truffles.</title>
        <authorList>
            <person name="Murat C."/>
            <person name="Payen T."/>
            <person name="Noel B."/>
            <person name="Kuo A."/>
            <person name="Martin F.M."/>
        </authorList>
    </citation>
    <scope>NUCLEOTIDE SEQUENCE [LARGE SCALE GENOMIC DNA]</scope>
    <source>
        <strain evidence="2">091103-1</strain>
    </source>
</reference>
<protein>
    <recommendedName>
        <fullName evidence="4">F-box domain-containing protein</fullName>
    </recommendedName>
</protein>
<evidence type="ECO:0008006" key="4">
    <source>
        <dbReference type="Google" id="ProtNLM"/>
    </source>
</evidence>
<dbReference type="OrthoDB" id="5395390at2759"/>
<dbReference type="EMBL" id="PYWC01000097">
    <property type="protein sequence ID" value="PWW72660.1"/>
    <property type="molecule type" value="Genomic_DNA"/>
</dbReference>
<name>A0A317SGN3_9PEZI</name>
<accession>A0A317SGN3</accession>
<comment type="caution">
    <text evidence="2">The sequence shown here is derived from an EMBL/GenBank/DDBJ whole genome shotgun (WGS) entry which is preliminary data.</text>
</comment>
<dbReference type="STRING" id="42249.A0A317SGN3"/>
<proteinExistence type="predicted"/>
<sequence length="402" mass="44548">MPKAPPTRRNLTTHKLPRKSPRKPPASSKPPPRPKKKGTIYNPNRHSLASLPYHILTTILRYAASTPNSPFPDTALLLKTLTLCRTLYEPTLAVLYHTPPTNTLPYAHRLLYALRERAHVRPLVKVLIVDTEPLLVTRAAPWGAWDICEFLSLASSVREVDIRPSRISGARAFTIERNWQYPSELWNVLDEAGVLLHEWTWRGKFMEGVCLDELKRVHSLRPFSGLRRVGLVGIESNDEGATVGDLSREEGCAEVLALLGALREVVFEDCSVVNKHLFSEFITRAPRTRLTKLSFTSCPRLTSSGDNLPALLQSPLCNTTLTSLTITNSPSCNLSFTLTLPSTLQTLSYTASLTPSPSPLSILPSPPAPAQWPQDLASLTLNPNAQRRYTACDAITIVLSDV</sequence>
<feature type="compositionally biased region" description="Basic residues" evidence="1">
    <location>
        <begin position="11"/>
        <end position="22"/>
    </location>
</feature>
<keyword evidence="3" id="KW-1185">Reference proteome</keyword>